<accession>A0A9Q8PC04</accession>
<dbReference type="InterPro" id="IPR039535">
    <property type="entry name" value="ASST-like"/>
</dbReference>
<keyword evidence="1" id="KW-0812">Transmembrane</keyword>
<dbReference type="OMA" id="CWINDCL"/>
<evidence type="ECO:0000256" key="1">
    <source>
        <dbReference type="SAM" id="Phobius"/>
    </source>
</evidence>
<dbReference type="Proteomes" id="UP000756132">
    <property type="component" value="Chromosome 7"/>
</dbReference>
<sequence>MPWAHGLQHLRTALRCILIAAALLTFLFVFHQCILPIVAFIIPSLDSTFFDWGVYGLYPIQQYNSFNLSGPQAKHVRWNDKCDQGHILLTPNGPSVARPGPMILDSKGGLVWTSDDFGATANLKVQHYNGEDYLTLWSGEKAATSGKGLYFMLDSTYQVVRMVTAVGDELFGDLHEFKITPQGTGLLTVYTTTNADLRGMGHGRGLEGWIVDNLFQEINIETGELLCQWRASDHFDPVETYMTNPFGGYWESIPFDFYHLNSVDKDSQGNYIISSRHFHHVVCVSPAGETLWILGGRDNQFKDLSDGKATDFRWQHDARWFSEKDGIITLFDNQKAGPLHKDASHSRALFIQLDIPNKTAKLVHELSSLQGILASSQGSVQTLPENDQQIFVGWGSAAAYSEYTAEGDLMCETHLGASWFYWFERMKSYRTTKALNWHGTPSTPPQLKIDDDALYVSWNGATEVASWSLEVSFDDHAVATEDLRRVDGTPAKVSEESFESIDIIPRVGFEGTFDLPSLSSAEEQSARYRVAALDKDHQVLRYSDIVSHADVVSESSYIWILFKLCLVIGILFGIRIAFKWFRSGQSIRSYANTQRGYSAMPAWMDMAPSTTWKRANFRSRPKLYDWAQFRWRAATSRPG</sequence>
<keyword evidence="1" id="KW-1133">Transmembrane helix</keyword>
<dbReference type="Pfam" id="PF14269">
    <property type="entry name" value="Arylsulfotran_2"/>
    <property type="match status" value="1"/>
</dbReference>
<organism evidence="2 3">
    <name type="scientific">Passalora fulva</name>
    <name type="common">Tomato leaf mold</name>
    <name type="synonym">Cladosporium fulvum</name>
    <dbReference type="NCBI Taxonomy" id="5499"/>
    <lineage>
        <taxon>Eukaryota</taxon>
        <taxon>Fungi</taxon>
        <taxon>Dikarya</taxon>
        <taxon>Ascomycota</taxon>
        <taxon>Pezizomycotina</taxon>
        <taxon>Dothideomycetes</taxon>
        <taxon>Dothideomycetidae</taxon>
        <taxon>Mycosphaerellales</taxon>
        <taxon>Mycosphaerellaceae</taxon>
        <taxon>Fulvia</taxon>
    </lineage>
</organism>
<feature type="transmembrane region" description="Helical" evidence="1">
    <location>
        <begin position="557"/>
        <end position="578"/>
    </location>
</feature>
<keyword evidence="1" id="KW-0472">Membrane</keyword>
<evidence type="ECO:0008006" key="4">
    <source>
        <dbReference type="Google" id="ProtNLM"/>
    </source>
</evidence>
<name>A0A9Q8PC04_PASFU</name>
<dbReference type="KEGG" id="ffu:CLAFUR5_10508"/>
<proteinExistence type="predicted"/>
<keyword evidence="3" id="KW-1185">Reference proteome</keyword>
<dbReference type="RefSeq" id="XP_047763988.1">
    <property type="nucleotide sequence ID" value="XM_047909656.1"/>
</dbReference>
<reference evidence="2" key="1">
    <citation type="submission" date="2021-12" db="EMBL/GenBank/DDBJ databases">
        <authorList>
            <person name="Zaccaron A."/>
            <person name="Stergiopoulos I."/>
        </authorList>
    </citation>
    <scope>NUCLEOTIDE SEQUENCE</scope>
    <source>
        <strain evidence="2">Race5_Kim</strain>
    </source>
</reference>
<protein>
    <recommendedName>
        <fullName evidence="4">ASST-domain-containing protein</fullName>
    </recommendedName>
</protein>
<dbReference type="PANTHER" id="PTHR35340">
    <property type="entry name" value="PQQ ENZYME REPEAT PROTEIN-RELATED"/>
    <property type="match status" value="1"/>
</dbReference>
<dbReference type="OrthoDB" id="5427350at2759"/>
<gene>
    <name evidence="2" type="ORF">CLAFUR5_10508</name>
</gene>
<feature type="transmembrane region" description="Helical" evidence="1">
    <location>
        <begin position="12"/>
        <end position="30"/>
    </location>
</feature>
<dbReference type="PANTHER" id="PTHR35340:SF5">
    <property type="entry name" value="ASST-DOMAIN-CONTAINING PROTEIN"/>
    <property type="match status" value="1"/>
</dbReference>
<dbReference type="AlphaFoldDB" id="A0A9Q8PC04"/>
<dbReference type="GeneID" id="71990386"/>
<dbReference type="EMBL" id="CP090169">
    <property type="protein sequence ID" value="UJO19622.1"/>
    <property type="molecule type" value="Genomic_DNA"/>
</dbReference>
<evidence type="ECO:0000313" key="3">
    <source>
        <dbReference type="Proteomes" id="UP000756132"/>
    </source>
</evidence>
<dbReference type="InterPro" id="IPR053143">
    <property type="entry name" value="Arylsulfate_ST"/>
</dbReference>
<evidence type="ECO:0000313" key="2">
    <source>
        <dbReference type="EMBL" id="UJO19622.1"/>
    </source>
</evidence>
<reference evidence="2" key="2">
    <citation type="journal article" date="2022" name="Microb. Genom.">
        <title>A chromosome-scale genome assembly of the tomato pathogen Cladosporium fulvum reveals a compartmentalized genome architecture and the presence of a dispensable chromosome.</title>
        <authorList>
            <person name="Zaccaron A.Z."/>
            <person name="Chen L.H."/>
            <person name="Samaras A."/>
            <person name="Stergiopoulos I."/>
        </authorList>
    </citation>
    <scope>NUCLEOTIDE SEQUENCE</scope>
    <source>
        <strain evidence="2">Race5_Kim</strain>
    </source>
</reference>